<dbReference type="InterPro" id="IPR042001">
    <property type="entry name" value="Sortase_F"/>
</dbReference>
<dbReference type="CDD" id="cd05829">
    <property type="entry name" value="Sortase_F"/>
    <property type="match status" value="1"/>
</dbReference>
<keyword evidence="1" id="KW-0378">Hydrolase</keyword>
<gene>
    <name evidence="2" type="ORF">GCM10011591_24710</name>
</gene>
<dbReference type="EMBL" id="BMMW01000002">
    <property type="protein sequence ID" value="GGK52081.1"/>
    <property type="molecule type" value="Genomic_DNA"/>
</dbReference>
<dbReference type="GO" id="GO:0016787">
    <property type="term" value="F:hydrolase activity"/>
    <property type="evidence" value="ECO:0007669"/>
    <property type="project" value="UniProtKB-KW"/>
</dbReference>
<proteinExistence type="predicted"/>
<dbReference type="Gene3D" id="2.40.260.10">
    <property type="entry name" value="Sortase"/>
    <property type="match status" value="1"/>
</dbReference>
<evidence type="ECO:0000256" key="1">
    <source>
        <dbReference type="ARBA" id="ARBA00022801"/>
    </source>
</evidence>
<accession>A0A917V962</accession>
<dbReference type="AlphaFoldDB" id="A0A917V962"/>
<dbReference type="Proteomes" id="UP000612956">
    <property type="component" value="Unassembled WGS sequence"/>
</dbReference>
<reference evidence="2" key="1">
    <citation type="journal article" date="2014" name="Int. J. Syst. Evol. Microbiol.">
        <title>Complete genome sequence of Corynebacterium casei LMG S-19264T (=DSM 44701T), isolated from a smear-ripened cheese.</title>
        <authorList>
            <consortium name="US DOE Joint Genome Institute (JGI-PGF)"/>
            <person name="Walter F."/>
            <person name="Albersmeier A."/>
            <person name="Kalinowski J."/>
            <person name="Ruckert C."/>
        </authorList>
    </citation>
    <scope>NUCLEOTIDE SEQUENCE</scope>
    <source>
        <strain evidence="2">CGMCC 4.7278</strain>
    </source>
</reference>
<keyword evidence="3" id="KW-1185">Reference proteome</keyword>
<name>A0A917V962_9NOCA</name>
<dbReference type="InterPro" id="IPR023365">
    <property type="entry name" value="Sortase_dom-sf"/>
</dbReference>
<comment type="caution">
    <text evidence="2">The sequence shown here is derived from an EMBL/GenBank/DDBJ whole genome shotgun (WGS) entry which is preliminary data.</text>
</comment>
<evidence type="ECO:0000313" key="3">
    <source>
        <dbReference type="Proteomes" id="UP000612956"/>
    </source>
</evidence>
<protein>
    <submittedName>
        <fullName evidence="2">Class F sortase</fullName>
    </submittedName>
</protein>
<evidence type="ECO:0000313" key="2">
    <source>
        <dbReference type="EMBL" id="GGK52081.1"/>
    </source>
</evidence>
<organism evidence="2 3">
    <name type="scientific">Nocardia camponoti</name>
    <dbReference type="NCBI Taxonomy" id="1616106"/>
    <lineage>
        <taxon>Bacteria</taxon>
        <taxon>Bacillati</taxon>
        <taxon>Actinomycetota</taxon>
        <taxon>Actinomycetes</taxon>
        <taxon>Mycobacteriales</taxon>
        <taxon>Nocardiaceae</taxon>
        <taxon>Nocardia</taxon>
    </lineage>
</organism>
<dbReference type="Pfam" id="PF04203">
    <property type="entry name" value="Sortase"/>
    <property type="match status" value="1"/>
</dbReference>
<dbReference type="RefSeq" id="WP_229683907.1">
    <property type="nucleotide sequence ID" value="NZ_BMMW01000002.1"/>
</dbReference>
<dbReference type="InterPro" id="IPR005754">
    <property type="entry name" value="Sortase"/>
</dbReference>
<dbReference type="SUPFAM" id="SSF63817">
    <property type="entry name" value="Sortase"/>
    <property type="match status" value="1"/>
</dbReference>
<sequence>MRKVRFDLAAIVLAISAALVGAYLIVHGMGESPAAAPLPHHEFSMKAEAVKNPSGKAPEVPRDTVSIPAIGVSAPLVANSLDSDGNLPIPEDVSQLTWWNGSASIDALDGAVLVAGHVDNRSQGAGALYRLHELQPGAAVFLDRDGTLTRWKVIEMTVIDKTALPDDVFRGARGDRELILVTCGGDVVRDEGGRSAYRDNVIVTAAPY</sequence>
<reference evidence="2" key="2">
    <citation type="submission" date="2020-09" db="EMBL/GenBank/DDBJ databases">
        <authorList>
            <person name="Sun Q."/>
            <person name="Zhou Y."/>
        </authorList>
    </citation>
    <scope>NUCLEOTIDE SEQUENCE</scope>
    <source>
        <strain evidence="2">CGMCC 4.7278</strain>
    </source>
</reference>